<organism evidence="2 3">
    <name type="scientific">Phytophthora pseudosyringae</name>
    <dbReference type="NCBI Taxonomy" id="221518"/>
    <lineage>
        <taxon>Eukaryota</taxon>
        <taxon>Sar</taxon>
        <taxon>Stramenopiles</taxon>
        <taxon>Oomycota</taxon>
        <taxon>Peronosporomycetes</taxon>
        <taxon>Peronosporales</taxon>
        <taxon>Peronosporaceae</taxon>
        <taxon>Phytophthora</taxon>
    </lineage>
</organism>
<sequence>MVATSKEDSAAVKPKRAGFALGGFLPKVPTYRKEKNPKEEPSSAGGSVLEQEAEEEPVLDDNQDDDQPGELPDFPGERRSHDGVVPAPSAASVAAAAIRRRGMSIEQTASSLYRRMSVRQNSAPEPAETAKASPTGSAGSAPSPQSDAGFTVRRGMCVATTFGTGSVLDVRVEDGFVVVQLVPKSIAYLREDTIIREIKSVVGERVKTRWGMATVEQYYVEEDMYSIALDWRWDDEHVWRMKATTKKFEKIYPRGTLIQNTKNRLFEGYSSLRESVGSKLNTSKSVAVNTKHDAVERPDLGKAQTPFGVCTVLEVRADKFFVVRTPCGATAYLNADSVRMLGRRTHFARGDRVSTPFGLGHIVHFREEDETYAVELEAPSIAGQLPLLFVSDVHAETDLTHAPAAANTRLSSILNITRTSMMNAGERMRSASVAAGSLPTLPTNLPTLPGGLPTLSSVKARVSTMATIKMAPKAKFHKEERVVTTFGSGFVVEARPQDKIYHVYLRRLKFSGYFHESSLAPFPYERVTHFVVDGRTVPAPPIPKHASEFKRRAVITAAIKSAREGKYLDSTVPVKPEELKEEEPEAPIDAMAAAEAAVAVDAAAATAAAAPVLVPVAE</sequence>
<accession>A0A8T1WCC9</accession>
<feature type="region of interest" description="Disordered" evidence="1">
    <location>
        <begin position="1"/>
        <end position="89"/>
    </location>
</feature>
<keyword evidence="3" id="KW-1185">Reference proteome</keyword>
<dbReference type="Proteomes" id="UP000694044">
    <property type="component" value="Unassembled WGS sequence"/>
</dbReference>
<feature type="compositionally biased region" description="Basic and acidic residues" evidence="1">
    <location>
        <begin position="31"/>
        <end position="41"/>
    </location>
</feature>
<reference evidence="2" key="1">
    <citation type="submission" date="2021-02" db="EMBL/GenBank/DDBJ databases">
        <authorList>
            <person name="Palmer J.M."/>
        </authorList>
    </citation>
    <scope>NUCLEOTIDE SEQUENCE</scope>
    <source>
        <strain evidence="2">SCRP734</strain>
    </source>
</reference>
<evidence type="ECO:0000313" key="3">
    <source>
        <dbReference type="Proteomes" id="UP000694044"/>
    </source>
</evidence>
<comment type="caution">
    <text evidence="2">The sequence shown here is derived from an EMBL/GenBank/DDBJ whole genome shotgun (WGS) entry which is preliminary data.</text>
</comment>
<dbReference type="OrthoDB" id="161565at2759"/>
<protein>
    <submittedName>
        <fullName evidence="2">Uncharacterized protein</fullName>
    </submittedName>
</protein>
<gene>
    <name evidence="2" type="ORF">PHYPSEUDO_003807</name>
</gene>
<dbReference type="EMBL" id="JAGDFM010000018">
    <property type="protein sequence ID" value="KAG7391732.1"/>
    <property type="molecule type" value="Genomic_DNA"/>
</dbReference>
<proteinExistence type="predicted"/>
<feature type="compositionally biased region" description="Basic and acidic residues" evidence="1">
    <location>
        <begin position="1"/>
        <end position="10"/>
    </location>
</feature>
<feature type="compositionally biased region" description="Acidic residues" evidence="1">
    <location>
        <begin position="51"/>
        <end position="68"/>
    </location>
</feature>
<evidence type="ECO:0000256" key="1">
    <source>
        <dbReference type="SAM" id="MobiDB-lite"/>
    </source>
</evidence>
<feature type="region of interest" description="Disordered" evidence="1">
    <location>
        <begin position="117"/>
        <end position="148"/>
    </location>
</feature>
<name>A0A8T1WCC9_9STRA</name>
<feature type="compositionally biased region" description="Low complexity" evidence="1">
    <location>
        <begin position="130"/>
        <end position="148"/>
    </location>
</feature>
<evidence type="ECO:0000313" key="2">
    <source>
        <dbReference type="EMBL" id="KAG7391732.1"/>
    </source>
</evidence>
<dbReference type="AlphaFoldDB" id="A0A8T1WCC9"/>